<sequence length="407" mass="44455">MDQFLSEEWLSDAGLDPSLYYPLFQRAGGVRLKALVELWQESSLDEALLALGVTTLGARRCLSLAVERCARQYLGSVTSQVSPPTTAGLCVAGTGLSPASGLVGCRLGAEKHTWNEVVSNTRVDYVKARASLVSIEGNTSTIARSWEADLRGARRLEAPMVVSHAEQQATSSRRIANTAAKQYTVGVQRKRPRPNASPKTLNSGGSRQGTLLDWGITRHASQPTPNYCFDAATDCLEHSKACSAITTLSKPLPAEDCNGEQFKQPADMGVLEAFRLQGFPKKSSVVKPQSQGGSARARHPACKLIAGASGCVVDSFRVPMRADDGYRHFFLTHYHADHYGGLRKTQFRPECKASTLCKPDHVEHSPGRVPSRRYSTGTRPGWGSQRYHRLRGSRRKRAQATRARHGL</sequence>
<organism evidence="2 3">
    <name type="scientific">Cyanidiococcus yangmingshanensis</name>
    <dbReference type="NCBI Taxonomy" id="2690220"/>
    <lineage>
        <taxon>Eukaryota</taxon>
        <taxon>Rhodophyta</taxon>
        <taxon>Bangiophyceae</taxon>
        <taxon>Cyanidiales</taxon>
        <taxon>Cyanidiaceae</taxon>
        <taxon>Cyanidiococcus</taxon>
    </lineage>
</organism>
<gene>
    <name evidence="2" type="ORF">F1559_004941</name>
</gene>
<dbReference type="EMBL" id="VWRR01000001">
    <property type="protein sequence ID" value="KAF6005417.1"/>
    <property type="molecule type" value="Genomic_DNA"/>
</dbReference>
<dbReference type="AlphaFoldDB" id="A0A7J7IS83"/>
<protein>
    <recommendedName>
        <fullName evidence="4">SAM domain-containing protein</fullName>
    </recommendedName>
</protein>
<dbReference type="SUPFAM" id="SSF56281">
    <property type="entry name" value="Metallo-hydrolase/oxidoreductase"/>
    <property type="match status" value="1"/>
</dbReference>
<accession>A0A7J7IS83</accession>
<keyword evidence="3" id="KW-1185">Reference proteome</keyword>
<proteinExistence type="predicted"/>
<evidence type="ECO:0000256" key="1">
    <source>
        <dbReference type="SAM" id="MobiDB-lite"/>
    </source>
</evidence>
<evidence type="ECO:0000313" key="3">
    <source>
        <dbReference type="Proteomes" id="UP000530660"/>
    </source>
</evidence>
<dbReference type="InterPro" id="IPR013761">
    <property type="entry name" value="SAM/pointed_sf"/>
</dbReference>
<dbReference type="InterPro" id="IPR036866">
    <property type="entry name" value="RibonucZ/Hydroxyglut_hydro"/>
</dbReference>
<feature type="compositionally biased region" description="Polar residues" evidence="1">
    <location>
        <begin position="197"/>
        <end position="209"/>
    </location>
</feature>
<evidence type="ECO:0000313" key="2">
    <source>
        <dbReference type="EMBL" id="KAF6005417.1"/>
    </source>
</evidence>
<name>A0A7J7IS83_9RHOD</name>
<reference evidence="2 3" key="1">
    <citation type="journal article" date="2020" name="J. Phycol.">
        <title>Comparative genome analysis reveals Cyanidiococcus gen. nov., a new extremophilic red algal genus sister to Cyanidioschyzon (Cyanidioschyzonaceae, Rhodophyta).</title>
        <authorList>
            <person name="Liu S.-L."/>
            <person name="Chiang Y.-R."/>
            <person name="Yoon H.S."/>
            <person name="Fu H.-Y."/>
        </authorList>
    </citation>
    <scope>NUCLEOTIDE SEQUENCE [LARGE SCALE GENOMIC DNA]</scope>
    <source>
        <strain evidence="2 3">THAL066</strain>
    </source>
</reference>
<feature type="region of interest" description="Disordered" evidence="1">
    <location>
        <begin position="183"/>
        <end position="209"/>
    </location>
</feature>
<comment type="caution">
    <text evidence="2">The sequence shown here is derived from an EMBL/GenBank/DDBJ whole genome shotgun (WGS) entry which is preliminary data.</text>
</comment>
<feature type="region of interest" description="Disordered" evidence="1">
    <location>
        <begin position="360"/>
        <end position="407"/>
    </location>
</feature>
<feature type="compositionally biased region" description="Basic residues" evidence="1">
    <location>
        <begin position="386"/>
        <end position="407"/>
    </location>
</feature>
<dbReference type="OrthoDB" id="262529at2759"/>
<dbReference type="Gene3D" id="1.10.150.50">
    <property type="entry name" value="Transcription Factor, Ets-1"/>
    <property type="match status" value="1"/>
</dbReference>
<evidence type="ECO:0008006" key="4">
    <source>
        <dbReference type="Google" id="ProtNLM"/>
    </source>
</evidence>
<dbReference type="Gene3D" id="3.60.15.10">
    <property type="entry name" value="Ribonuclease Z/Hydroxyacylglutathione hydrolase-like"/>
    <property type="match status" value="1"/>
</dbReference>
<dbReference type="Proteomes" id="UP000530660">
    <property type="component" value="Unassembled WGS sequence"/>
</dbReference>